<evidence type="ECO:0000313" key="3">
    <source>
        <dbReference type="Proteomes" id="UP000016922"/>
    </source>
</evidence>
<dbReference type="PANTHER" id="PTHR24148:SF64">
    <property type="entry name" value="HETEROKARYON INCOMPATIBILITY DOMAIN-CONTAINING PROTEIN"/>
    <property type="match status" value="1"/>
</dbReference>
<dbReference type="InterPro" id="IPR052895">
    <property type="entry name" value="HetReg/Transcr_Mod"/>
</dbReference>
<dbReference type="PANTHER" id="PTHR24148">
    <property type="entry name" value="ANKYRIN REPEAT DOMAIN-CONTAINING PROTEIN 39 HOMOLOG-RELATED"/>
    <property type="match status" value="1"/>
</dbReference>
<dbReference type="KEGG" id="glz:GLAREA_04085"/>
<accession>S3DXM7</accession>
<name>S3DXM7_GLAL2</name>
<organism evidence="2 3">
    <name type="scientific">Glarea lozoyensis (strain ATCC 20868 / MF5171)</name>
    <dbReference type="NCBI Taxonomy" id="1116229"/>
    <lineage>
        <taxon>Eukaryota</taxon>
        <taxon>Fungi</taxon>
        <taxon>Dikarya</taxon>
        <taxon>Ascomycota</taxon>
        <taxon>Pezizomycotina</taxon>
        <taxon>Leotiomycetes</taxon>
        <taxon>Helotiales</taxon>
        <taxon>Helotiaceae</taxon>
        <taxon>Glarea</taxon>
    </lineage>
</organism>
<dbReference type="AlphaFoldDB" id="S3DXM7"/>
<reference evidence="2 3" key="1">
    <citation type="journal article" date="2013" name="BMC Genomics">
        <title>Genomics-driven discovery of the pneumocandin biosynthetic gene cluster in the fungus Glarea lozoyensis.</title>
        <authorList>
            <person name="Chen L."/>
            <person name="Yue Q."/>
            <person name="Zhang X."/>
            <person name="Xiang M."/>
            <person name="Wang C."/>
            <person name="Li S."/>
            <person name="Che Y."/>
            <person name="Ortiz-Lopez F.J."/>
            <person name="Bills G.F."/>
            <person name="Liu X."/>
            <person name="An Z."/>
        </authorList>
    </citation>
    <scope>NUCLEOTIDE SEQUENCE [LARGE SCALE GENOMIC DNA]</scope>
    <source>
        <strain evidence="3">ATCC 20868 / MF5171</strain>
    </source>
</reference>
<proteinExistence type="predicted"/>
<dbReference type="InterPro" id="IPR010730">
    <property type="entry name" value="HET"/>
</dbReference>
<dbReference type="EMBL" id="KE145363">
    <property type="protein sequence ID" value="EPE31118.1"/>
    <property type="molecule type" value="Genomic_DNA"/>
</dbReference>
<dbReference type="GeneID" id="19463140"/>
<protein>
    <recommendedName>
        <fullName evidence="1">Heterokaryon incompatibility domain-containing protein</fullName>
    </recommendedName>
</protein>
<evidence type="ECO:0000313" key="2">
    <source>
        <dbReference type="EMBL" id="EPE31118.1"/>
    </source>
</evidence>
<dbReference type="Pfam" id="PF06985">
    <property type="entry name" value="HET"/>
    <property type="match status" value="1"/>
</dbReference>
<keyword evidence="3" id="KW-1185">Reference proteome</keyword>
<dbReference type="HOGENOM" id="CLU_004184_7_2_1"/>
<dbReference type="Proteomes" id="UP000016922">
    <property type="component" value="Unassembled WGS sequence"/>
</dbReference>
<dbReference type="OrthoDB" id="5416609at2759"/>
<gene>
    <name evidence="2" type="ORF">GLAREA_04085</name>
</gene>
<feature type="domain" description="Heterokaryon incompatibility" evidence="1">
    <location>
        <begin position="50"/>
        <end position="216"/>
    </location>
</feature>
<evidence type="ECO:0000259" key="1">
    <source>
        <dbReference type="Pfam" id="PF06985"/>
    </source>
</evidence>
<dbReference type="RefSeq" id="XP_008082529.1">
    <property type="nucleotide sequence ID" value="XM_008084338.1"/>
</dbReference>
<sequence>MPAYKYQPLSNPKAIRLLQRRPNEFLASRPLQYFFDTEKLEDDYGPMIPYSALSYTWGTQVEKKTVTVEYFSFEITPSLDNALEAFFYTNPEARIWVDAICINQNDLNERDQQVRRMKTIYQRAEKVFVYLGDTPHTLVGSTAGLNPLNVTNAWKLAKYLSAISTVIQLDWGVNVVLQNAFLDLSRDPILADPTLWKLLRRLFQDSWFERLWVIQELAASQETVVMWGGIFIPWETLKEAASFILRPGKASPPKAITDYLPNIGAHRLKQEAKCTDYRDKLFAILGVVEDIQDVEIDYAKPVNDVYRQWAIKRITRLHSLDVLEACANSAKHNDLPSWVPDLRRLWGQDKQLWAQNVFHERPLWYISLVIQANSLLDWRHNGEWVLDMKGLSVCGNRLGIISNLSEIADVIHNLTDTSNVAGRLLEIILGWEQWLLLGERNANIIDKYYKFVCVILRSVNDSQLFYRYYSVLLGLISTRNLPRPHHVPKTMGWLDLEGVDIKKEFERLMFPRLHGCQIFEIFKDTELGIVAGNCETQPHDQVWLLQGVQNPIILRPKNDHFQVITTCFLSVDWDTWARRQPKSGPSFQEIILV</sequence>